<dbReference type="EMBL" id="KY774314">
    <property type="protein sequence ID" value="ART32087.1"/>
    <property type="molecule type" value="Genomic_DNA"/>
</dbReference>
<organism evidence="1">
    <name type="scientific">Utricularia reniformis</name>
    <dbReference type="NCBI Taxonomy" id="192314"/>
    <lineage>
        <taxon>Eukaryota</taxon>
        <taxon>Viridiplantae</taxon>
        <taxon>Streptophyta</taxon>
        <taxon>Embryophyta</taxon>
        <taxon>Tracheophyta</taxon>
        <taxon>Spermatophyta</taxon>
        <taxon>Magnoliopsida</taxon>
        <taxon>eudicotyledons</taxon>
        <taxon>Gunneridae</taxon>
        <taxon>Pentapetalae</taxon>
        <taxon>asterids</taxon>
        <taxon>lamiids</taxon>
        <taxon>Lamiales</taxon>
        <taxon>Lentibulariaceae</taxon>
        <taxon>Utricularia</taxon>
    </lineage>
</organism>
<proteinExistence type="predicted"/>
<gene>
    <name evidence="1" type="ORF">AEK19_MT1920</name>
</gene>
<reference evidence="1" key="1">
    <citation type="submission" date="2017-03" db="EMBL/GenBank/DDBJ databases">
        <title>The mitochondrial genome of the carnivorous plant Utricularia reniformis (Lentibulariaceae): structure, comparative analysis and evolutionary landmarks.</title>
        <authorList>
            <person name="Silva S.R."/>
            <person name="Alvarenga D.O."/>
            <person name="Michael T.P."/>
            <person name="Miranda V.F.O."/>
            <person name="Varani A.M."/>
        </authorList>
    </citation>
    <scope>NUCLEOTIDE SEQUENCE</scope>
</reference>
<protein>
    <submittedName>
        <fullName evidence="1">Uncharacterized protein</fullName>
    </submittedName>
</protein>
<geneLocation type="mitochondrion" evidence="1"/>
<dbReference type="AlphaFoldDB" id="A0A1Y0B3Y2"/>
<accession>A0A1Y0B3Y2</accession>
<keyword evidence="1" id="KW-0496">Mitochondrion</keyword>
<name>A0A1Y0B3Y2_9LAMI</name>
<sequence>MNGQLGLLHSAPELKQKIKRRELARAEYTKRAEESERHLSLRAETSS</sequence>
<evidence type="ECO:0000313" key="1">
    <source>
        <dbReference type="EMBL" id="ART32087.1"/>
    </source>
</evidence>